<organism evidence="1 2">
    <name type="scientific">Ricinus communis</name>
    <name type="common">Castor bean</name>
    <dbReference type="NCBI Taxonomy" id="3988"/>
    <lineage>
        <taxon>Eukaryota</taxon>
        <taxon>Viridiplantae</taxon>
        <taxon>Streptophyta</taxon>
        <taxon>Embryophyta</taxon>
        <taxon>Tracheophyta</taxon>
        <taxon>Spermatophyta</taxon>
        <taxon>Magnoliopsida</taxon>
        <taxon>eudicotyledons</taxon>
        <taxon>Gunneridae</taxon>
        <taxon>Pentapetalae</taxon>
        <taxon>rosids</taxon>
        <taxon>fabids</taxon>
        <taxon>Malpighiales</taxon>
        <taxon>Euphorbiaceae</taxon>
        <taxon>Acalyphoideae</taxon>
        <taxon>Acalypheae</taxon>
        <taxon>Ricinus</taxon>
    </lineage>
</organism>
<dbReference type="AlphaFoldDB" id="B9RJX0"/>
<gene>
    <name evidence="1" type="ORF">RCOM_1039420</name>
</gene>
<reference evidence="2" key="1">
    <citation type="journal article" date="2010" name="Nat. Biotechnol.">
        <title>Draft genome sequence of the oilseed species Ricinus communis.</title>
        <authorList>
            <person name="Chan A.P."/>
            <person name="Crabtree J."/>
            <person name="Zhao Q."/>
            <person name="Lorenzi H."/>
            <person name="Orvis J."/>
            <person name="Puiu D."/>
            <person name="Melake-Berhan A."/>
            <person name="Jones K.M."/>
            <person name="Redman J."/>
            <person name="Chen G."/>
            <person name="Cahoon E.B."/>
            <person name="Gedil M."/>
            <person name="Stanke M."/>
            <person name="Haas B.J."/>
            <person name="Wortman J.R."/>
            <person name="Fraser-Liggett C.M."/>
            <person name="Ravel J."/>
            <person name="Rabinowicz P.D."/>
        </authorList>
    </citation>
    <scope>NUCLEOTIDE SEQUENCE [LARGE SCALE GENOMIC DNA]</scope>
    <source>
        <strain evidence="2">cv. Hale</strain>
    </source>
</reference>
<dbReference type="EMBL" id="EQ973783">
    <property type="protein sequence ID" value="EEF48622.1"/>
    <property type="molecule type" value="Genomic_DNA"/>
</dbReference>
<accession>B9RJX0</accession>
<proteinExistence type="predicted"/>
<sequence length="128" mass="14639">MFSMIRWNHRSSWIWSKKASSAHCILNFAEQALTRSLGARSVVDSMPSQAADWVNVNVDAAIFDDQSRIGVGCGVRDSIQAWLWRELRSFAAPETEAISVRKVLKLLQHQLDRWIIEFDALQVIQQLL</sequence>
<evidence type="ECO:0000313" key="1">
    <source>
        <dbReference type="EMBL" id="EEF48622.1"/>
    </source>
</evidence>
<evidence type="ECO:0000313" key="2">
    <source>
        <dbReference type="Proteomes" id="UP000008311"/>
    </source>
</evidence>
<name>B9RJX0_RICCO</name>
<protein>
    <submittedName>
        <fullName evidence="1">Uncharacterized protein</fullName>
    </submittedName>
</protein>
<dbReference type="Proteomes" id="UP000008311">
    <property type="component" value="Unassembled WGS sequence"/>
</dbReference>
<dbReference type="InParanoid" id="B9RJX0"/>
<keyword evidence="2" id="KW-1185">Reference proteome</keyword>